<sequence>MNFNELFDFNHRVQKSFVMVKKEGGKEITKNVYNNFNFLAGIFMIFYAIFSSKYKTKGFIGYIAIPFFFAFIVNCILGMASPSIYALAQLAEFIWFGMMFNTWFYNQLKRNGYKEDPTKQIVEE</sequence>
<proteinExistence type="predicted"/>
<name>A0ABY2Z2G2_9LACO</name>
<feature type="transmembrane region" description="Helical" evidence="1">
    <location>
        <begin position="86"/>
        <end position="105"/>
    </location>
</feature>
<reference evidence="2 3" key="1">
    <citation type="submission" date="2018-08" db="EMBL/GenBank/DDBJ databases">
        <title>Comparative genomics of wild bee and flower associated Lactobacillus reveals potential adaptation to the bee host.</title>
        <authorList>
            <person name="Vuong H.Q."/>
            <person name="Mcfrederick Q.S."/>
        </authorList>
    </citation>
    <scope>NUCLEOTIDE SEQUENCE [LARGE SCALE GENOMIC DNA]</scope>
    <source>
        <strain evidence="2 3">HV_13</strain>
    </source>
</reference>
<keyword evidence="3" id="KW-1185">Reference proteome</keyword>
<keyword evidence="1" id="KW-0812">Transmembrane</keyword>
<protein>
    <submittedName>
        <fullName evidence="2">Uncharacterized protein</fullName>
    </submittedName>
</protein>
<gene>
    <name evidence="2" type="ORF">DY114_00725</name>
</gene>
<evidence type="ECO:0000256" key="1">
    <source>
        <dbReference type="SAM" id="Phobius"/>
    </source>
</evidence>
<dbReference type="RefSeq" id="WP_140925719.1">
    <property type="nucleotide sequence ID" value="NZ_QUAU01000001.1"/>
</dbReference>
<dbReference type="Proteomes" id="UP000777560">
    <property type="component" value="Unassembled WGS sequence"/>
</dbReference>
<evidence type="ECO:0000313" key="3">
    <source>
        <dbReference type="Proteomes" id="UP000777560"/>
    </source>
</evidence>
<dbReference type="EMBL" id="QUAV01000001">
    <property type="protein sequence ID" value="TPR26254.1"/>
    <property type="molecule type" value="Genomic_DNA"/>
</dbReference>
<accession>A0ABY2Z2G2</accession>
<organism evidence="2 3">
    <name type="scientific">Apilactobacillus micheneri</name>
    <dbReference type="NCBI Taxonomy" id="1899430"/>
    <lineage>
        <taxon>Bacteria</taxon>
        <taxon>Bacillati</taxon>
        <taxon>Bacillota</taxon>
        <taxon>Bacilli</taxon>
        <taxon>Lactobacillales</taxon>
        <taxon>Lactobacillaceae</taxon>
        <taxon>Apilactobacillus</taxon>
    </lineage>
</organism>
<comment type="caution">
    <text evidence="2">The sequence shown here is derived from an EMBL/GenBank/DDBJ whole genome shotgun (WGS) entry which is preliminary data.</text>
</comment>
<keyword evidence="1" id="KW-1133">Transmembrane helix</keyword>
<evidence type="ECO:0000313" key="2">
    <source>
        <dbReference type="EMBL" id="TPR26254.1"/>
    </source>
</evidence>
<feature type="transmembrane region" description="Helical" evidence="1">
    <location>
        <begin position="59"/>
        <end position="80"/>
    </location>
</feature>
<feature type="transmembrane region" description="Helical" evidence="1">
    <location>
        <begin position="32"/>
        <end position="50"/>
    </location>
</feature>
<keyword evidence="1" id="KW-0472">Membrane</keyword>